<accession>A0ABV3XUW0</accession>
<dbReference type="Proteomes" id="UP001560019">
    <property type="component" value="Unassembled WGS sequence"/>
</dbReference>
<dbReference type="InterPro" id="IPR036457">
    <property type="entry name" value="PPM-type-like_dom_sf"/>
</dbReference>
<dbReference type="SMART" id="SM00332">
    <property type="entry name" value="PP2Cc"/>
    <property type="match status" value="1"/>
</dbReference>
<dbReference type="PROSITE" id="PS51746">
    <property type="entry name" value="PPM_2"/>
    <property type="match status" value="1"/>
</dbReference>
<evidence type="ECO:0000313" key="4">
    <source>
        <dbReference type="Proteomes" id="UP001560019"/>
    </source>
</evidence>
<organism evidence="3 4">
    <name type="scientific">Rhodovulum iodosum</name>
    <dbReference type="NCBI Taxonomy" id="68291"/>
    <lineage>
        <taxon>Bacteria</taxon>
        <taxon>Pseudomonadati</taxon>
        <taxon>Pseudomonadota</taxon>
        <taxon>Alphaproteobacteria</taxon>
        <taxon>Rhodobacterales</taxon>
        <taxon>Paracoccaceae</taxon>
        <taxon>Rhodovulum</taxon>
    </lineage>
</organism>
<gene>
    <name evidence="3" type="ORF">Ga0609869_002478</name>
</gene>
<dbReference type="CDD" id="cd00143">
    <property type="entry name" value="PP2Cc"/>
    <property type="match status" value="1"/>
</dbReference>
<dbReference type="PANTHER" id="PTHR13832:SF827">
    <property type="entry name" value="PROTEIN PHOSPHATASE 1L"/>
    <property type="match status" value="1"/>
</dbReference>
<feature type="region of interest" description="Disordered" evidence="1">
    <location>
        <begin position="1"/>
        <end position="27"/>
    </location>
</feature>
<reference evidence="3 4" key="1">
    <citation type="submission" date="2024-06" db="EMBL/GenBank/DDBJ databases">
        <title>Genome of Rhodovulum iodosum, a marine photoferrotroph.</title>
        <authorList>
            <person name="Bianchini G."/>
            <person name="Nikeleit V."/>
            <person name="Kappler A."/>
            <person name="Bryce C."/>
            <person name="Sanchez-Baracaldo P."/>
        </authorList>
    </citation>
    <scope>NUCLEOTIDE SEQUENCE [LARGE SCALE GENOMIC DNA]</scope>
    <source>
        <strain evidence="3 4">UT/N1</strain>
    </source>
</reference>
<comment type="caution">
    <text evidence="3">The sequence shown here is derived from an EMBL/GenBank/DDBJ whole genome shotgun (WGS) entry which is preliminary data.</text>
</comment>
<dbReference type="PANTHER" id="PTHR13832">
    <property type="entry name" value="PROTEIN PHOSPHATASE 2C"/>
    <property type="match status" value="1"/>
</dbReference>
<protein>
    <submittedName>
        <fullName evidence="3">Serine/threonine protein phosphatase PrpC</fullName>
    </submittedName>
</protein>
<dbReference type="SMART" id="SM00331">
    <property type="entry name" value="PP2C_SIG"/>
    <property type="match status" value="1"/>
</dbReference>
<evidence type="ECO:0000313" key="3">
    <source>
        <dbReference type="EMBL" id="MEX5729125.1"/>
    </source>
</evidence>
<evidence type="ECO:0000256" key="1">
    <source>
        <dbReference type="SAM" id="MobiDB-lite"/>
    </source>
</evidence>
<dbReference type="EMBL" id="JBEHHI010000002">
    <property type="protein sequence ID" value="MEX5729125.1"/>
    <property type="molecule type" value="Genomic_DNA"/>
</dbReference>
<dbReference type="Gene3D" id="3.60.40.10">
    <property type="entry name" value="PPM-type phosphatase domain"/>
    <property type="match status" value="1"/>
</dbReference>
<dbReference type="InterPro" id="IPR015655">
    <property type="entry name" value="PP2C"/>
</dbReference>
<proteinExistence type="predicted"/>
<dbReference type="RefSeq" id="WP_125402949.1">
    <property type="nucleotide sequence ID" value="NZ_JBEHHI010000002.1"/>
</dbReference>
<dbReference type="SUPFAM" id="SSF81606">
    <property type="entry name" value="PP2C-like"/>
    <property type="match status" value="1"/>
</dbReference>
<feature type="domain" description="PPM-type phosphatase" evidence="2">
    <location>
        <begin position="20"/>
        <end position="248"/>
    </location>
</feature>
<sequence length="251" mass="25963">MTVPTTQVPGTALPMPRPEGAGMTHRGRVRERNEDSILTDPGGTLWAVADGMGGYDLGDVASDMVIDALATLSDDGDPVADLTDRLIRANAAVLARAREAGGGPMGATVVACMIRRAVAHLVWAGDSRAYLMRSGHLRLLTRDHTVVQDLVEAGALNPDEAGRHPESHVVTRAVGMGADFEVDSVSVPIVPGDRLLLCSDGLHGCLSESRIATALAGPVAPGEVCKGLVADALEAGAPDNVSVIVVDLKEG</sequence>
<keyword evidence="4" id="KW-1185">Reference proteome</keyword>
<evidence type="ECO:0000259" key="2">
    <source>
        <dbReference type="PROSITE" id="PS51746"/>
    </source>
</evidence>
<dbReference type="InterPro" id="IPR001932">
    <property type="entry name" value="PPM-type_phosphatase-like_dom"/>
</dbReference>
<dbReference type="Pfam" id="PF07228">
    <property type="entry name" value="SpoIIE"/>
    <property type="match status" value="1"/>
</dbReference>
<name>A0ABV3XUW0_9RHOB</name>